<dbReference type="RefSeq" id="WP_165138951.1">
    <property type="nucleotide sequence ID" value="NZ_JAALLT010000001.1"/>
</dbReference>
<dbReference type="AlphaFoldDB" id="A0A6M1SJT3"/>
<dbReference type="Proteomes" id="UP000473278">
    <property type="component" value="Unassembled WGS sequence"/>
</dbReference>
<keyword evidence="1" id="KW-0812">Transmembrane</keyword>
<name>A0A6M1SJT3_9BACT</name>
<dbReference type="EMBL" id="JAALLT010000001">
    <property type="protein sequence ID" value="NGP75551.1"/>
    <property type="molecule type" value="Genomic_DNA"/>
</dbReference>
<accession>A0A6M1SJT3</accession>
<keyword evidence="3" id="KW-1185">Reference proteome</keyword>
<proteinExistence type="predicted"/>
<protein>
    <submittedName>
        <fullName evidence="2">Uncharacterized protein</fullName>
    </submittedName>
</protein>
<gene>
    <name evidence="2" type="ORF">G3570_02825</name>
</gene>
<keyword evidence="1" id="KW-0472">Membrane</keyword>
<evidence type="ECO:0000313" key="3">
    <source>
        <dbReference type="Proteomes" id="UP000473278"/>
    </source>
</evidence>
<evidence type="ECO:0000256" key="1">
    <source>
        <dbReference type="SAM" id="Phobius"/>
    </source>
</evidence>
<keyword evidence="1" id="KW-1133">Transmembrane helix</keyword>
<sequence>MDIAEKKKEYDALKALSRWIGIGSAVALIVGMLWLSKILVVLGLLGGFAGTSQQLYARYRFGLIKNFKRWIIYQSLYSVFIIILVITIIALDFSV</sequence>
<reference evidence="2 3" key="1">
    <citation type="submission" date="2020-02" db="EMBL/GenBank/DDBJ databases">
        <title>Balneolaceae bacterium YR4-1, complete genome.</title>
        <authorList>
            <person name="Li Y."/>
            <person name="Wu S."/>
        </authorList>
    </citation>
    <scope>NUCLEOTIDE SEQUENCE [LARGE SCALE GENOMIC DNA]</scope>
    <source>
        <strain evidence="2 3">YR4-1</strain>
    </source>
</reference>
<evidence type="ECO:0000313" key="2">
    <source>
        <dbReference type="EMBL" id="NGP75551.1"/>
    </source>
</evidence>
<feature type="transmembrane region" description="Helical" evidence="1">
    <location>
        <begin position="20"/>
        <end position="49"/>
    </location>
</feature>
<comment type="caution">
    <text evidence="2">The sequence shown here is derived from an EMBL/GenBank/DDBJ whole genome shotgun (WGS) entry which is preliminary data.</text>
</comment>
<organism evidence="2 3">
    <name type="scientific">Halalkalibaculum roseum</name>
    <dbReference type="NCBI Taxonomy" id="2709311"/>
    <lineage>
        <taxon>Bacteria</taxon>
        <taxon>Pseudomonadati</taxon>
        <taxon>Balneolota</taxon>
        <taxon>Balneolia</taxon>
        <taxon>Balneolales</taxon>
        <taxon>Balneolaceae</taxon>
        <taxon>Halalkalibaculum</taxon>
    </lineage>
</organism>
<feature type="transmembrane region" description="Helical" evidence="1">
    <location>
        <begin position="70"/>
        <end position="91"/>
    </location>
</feature>